<organism evidence="11">
    <name type="scientific">Eucalyptus grandis</name>
    <name type="common">Flooded gum</name>
    <dbReference type="NCBI Taxonomy" id="71139"/>
    <lineage>
        <taxon>Eukaryota</taxon>
        <taxon>Viridiplantae</taxon>
        <taxon>Streptophyta</taxon>
        <taxon>Embryophyta</taxon>
        <taxon>Tracheophyta</taxon>
        <taxon>Spermatophyta</taxon>
        <taxon>Magnoliopsida</taxon>
        <taxon>eudicotyledons</taxon>
        <taxon>Gunneridae</taxon>
        <taxon>Pentapetalae</taxon>
        <taxon>rosids</taxon>
        <taxon>malvids</taxon>
        <taxon>Myrtales</taxon>
        <taxon>Myrtaceae</taxon>
        <taxon>Myrtoideae</taxon>
        <taxon>Eucalypteae</taxon>
        <taxon>Eucalyptus</taxon>
    </lineage>
</organism>
<keyword evidence="6" id="KW-0769">Symport</keyword>
<dbReference type="PANTHER" id="PTHR23500:SF44">
    <property type="entry name" value="SUGAR TRANSPORT PROTEIN 5"/>
    <property type="match status" value="1"/>
</dbReference>
<evidence type="ECO:0000256" key="5">
    <source>
        <dbReference type="ARBA" id="ARBA00022692"/>
    </source>
</evidence>
<accession>A0A059BLF1</accession>
<evidence type="ECO:0000313" key="11">
    <source>
        <dbReference type="EMBL" id="KCW66515.1"/>
    </source>
</evidence>
<evidence type="ECO:0000256" key="6">
    <source>
        <dbReference type="ARBA" id="ARBA00022847"/>
    </source>
</evidence>
<keyword evidence="8 9" id="KW-0472">Membrane</keyword>
<feature type="transmembrane region" description="Helical" evidence="9">
    <location>
        <begin position="120"/>
        <end position="149"/>
    </location>
</feature>
<dbReference type="InterPro" id="IPR020846">
    <property type="entry name" value="MFS_dom"/>
</dbReference>
<dbReference type="GO" id="GO:0015145">
    <property type="term" value="F:monosaccharide transmembrane transporter activity"/>
    <property type="evidence" value="ECO:0007669"/>
    <property type="project" value="InterPro"/>
</dbReference>
<feature type="transmembrane region" description="Helical" evidence="9">
    <location>
        <begin position="201"/>
        <end position="220"/>
    </location>
</feature>
<dbReference type="GO" id="GO:0015293">
    <property type="term" value="F:symporter activity"/>
    <property type="evidence" value="ECO:0007669"/>
    <property type="project" value="UniProtKB-KW"/>
</dbReference>
<keyword evidence="4" id="KW-0762">Sugar transport</keyword>
<dbReference type="EMBL" id="KK198758">
    <property type="protein sequence ID" value="KCW66515.1"/>
    <property type="molecule type" value="Genomic_DNA"/>
</dbReference>
<sequence>MAGGGFAVDGGNFDGLGGRITLSVVITCFVAATSGLIFGYDIGISGGVTTMAPFLKKFFPSVLRKAAEAKTNVYCIYDSQVLTSFTSSLYIAGLVSSLLASRLTAAFGRRNIMVLGGCTFLAGAAINGGAANIAMLILGRILLGVGVGFTNQAAPVYLSEMAPPKWRGAFNTGFQFFLGTGVVFANCLNYGTAKINWGWRLSLGLAAAPAAIMTIGALLISDTPASLVERGRLTQAKQALLRVRGQDTNIEPELAELIKSVGFGSSSALIAAIILGVVNLGSILVSTFVVDRRGRRFLLIVGGVQMFLCQVGVACVLAATAGTSGTAHVSKNYAILVLVLMCIYAAGFGWSWGPLSWLIPSEIFPMKIRPTGQSISVAVGFAAAFVLSQTFLTMLCHFKYGTFLFYASWIAVMTIFVVLFLPETKGVPLESMHVVWERHWYWQRFVSKESF</sequence>
<dbReference type="Gene3D" id="1.20.1250.20">
    <property type="entry name" value="MFS general substrate transporter like domains"/>
    <property type="match status" value="2"/>
</dbReference>
<evidence type="ECO:0000256" key="2">
    <source>
        <dbReference type="ARBA" id="ARBA00010992"/>
    </source>
</evidence>
<keyword evidence="3" id="KW-0813">Transport</keyword>
<dbReference type="GO" id="GO:0016020">
    <property type="term" value="C:membrane"/>
    <property type="evidence" value="ECO:0007669"/>
    <property type="project" value="UniProtKB-SubCell"/>
</dbReference>
<dbReference type="PRINTS" id="PR00171">
    <property type="entry name" value="SUGRTRNSPORT"/>
</dbReference>
<dbReference type="InterPro" id="IPR036259">
    <property type="entry name" value="MFS_trans_sf"/>
</dbReference>
<dbReference type="InterPro" id="IPR045262">
    <property type="entry name" value="STP/PLT_plant"/>
</dbReference>
<evidence type="ECO:0000256" key="4">
    <source>
        <dbReference type="ARBA" id="ARBA00022597"/>
    </source>
</evidence>
<reference evidence="11" key="1">
    <citation type="submission" date="2013-07" db="EMBL/GenBank/DDBJ databases">
        <title>The genome of Eucalyptus grandis.</title>
        <authorList>
            <person name="Schmutz J."/>
            <person name="Hayes R."/>
            <person name="Myburg A."/>
            <person name="Tuskan G."/>
            <person name="Grattapaglia D."/>
            <person name="Rokhsar D.S."/>
        </authorList>
    </citation>
    <scope>NUCLEOTIDE SEQUENCE</scope>
    <source>
        <tissue evidence="11">Leaf extractions</tissue>
    </source>
</reference>
<dbReference type="Gramene" id="KCW66515">
    <property type="protein sequence ID" value="KCW66515"/>
    <property type="gene ID" value="EUGRSUZ_F00319"/>
</dbReference>
<evidence type="ECO:0000256" key="8">
    <source>
        <dbReference type="ARBA" id="ARBA00023136"/>
    </source>
</evidence>
<evidence type="ECO:0000256" key="3">
    <source>
        <dbReference type="ARBA" id="ARBA00022448"/>
    </source>
</evidence>
<dbReference type="CDD" id="cd17361">
    <property type="entry name" value="MFS_STP"/>
    <property type="match status" value="1"/>
</dbReference>
<keyword evidence="7 9" id="KW-1133">Transmembrane helix</keyword>
<gene>
    <name evidence="11" type="ORF">EUGRSUZ_F00319</name>
</gene>
<protein>
    <recommendedName>
        <fullName evidence="10">Major facilitator superfamily (MFS) profile domain-containing protein</fullName>
    </recommendedName>
</protein>
<keyword evidence="5 9" id="KW-0812">Transmembrane</keyword>
<feature type="transmembrane region" description="Helical" evidence="9">
    <location>
        <begin position="20"/>
        <end position="40"/>
    </location>
</feature>
<dbReference type="Pfam" id="PF00083">
    <property type="entry name" value="Sugar_tr"/>
    <property type="match status" value="1"/>
</dbReference>
<feature type="transmembrane region" description="Helical" evidence="9">
    <location>
        <begin position="374"/>
        <end position="391"/>
    </location>
</feature>
<dbReference type="OMA" id="RRTFTGC"/>
<dbReference type="InterPro" id="IPR005829">
    <property type="entry name" value="Sugar_transporter_CS"/>
</dbReference>
<dbReference type="InParanoid" id="A0A059BLF1"/>
<feature type="transmembrane region" description="Helical" evidence="9">
    <location>
        <begin position="268"/>
        <end position="290"/>
    </location>
</feature>
<dbReference type="SUPFAM" id="SSF103473">
    <property type="entry name" value="MFS general substrate transporter"/>
    <property type="match status" value="1"/>
</dbReference>
<evidence type="ECO:0000259" key="10">
    <source>
        <dbReference type="PROSITE" id="PS50850"/>
    </source>
</evidence>
<feature type="domain" description="Major facilitator superfamily (MFS) profile" evidence="10">
    <location>
        <begin position="27"/>
        <end position="425"/>
    </location>
</feature>
<name>A0A059BLF1_EUCGR</name>
<dbReference type="PROSITE" id="PS50850">
    <property type="entry name" value="MFS"/>
    <property type="match status" value="1"/>
</dbReference>
<evidence type="ECO:0000256" key="9">
    <source>
        <dbReference type="SAM" id="Phobius"/>
    </source>
</evidence>
<evidence type="ECO:0000256" key="7">
    <source>
        <dbReference type="ARBA" id="ARBA00022989"/>
    </source>
</evidence>
<comment type="subcellular location">
    <subcellularLocation>
        <location evidence="1">Membrane</location>
        <topology evidence="1">Multi-pass membrane protein</topology>
    </subcellularLocation>
</comment>
<dbReference type="STRING" id="71139.A0A059BLF1"/>
<dbReference type="AlphaFoldDB" id="A0A059BLF1"/>
<evidence type="ECO:0000256" key="1">
    <source>
        <dbReference type="ARBA" id="ARBA00004141"/>
    </source>
</evidence>
<proteinExistence type="inferred from homology"/>
<dbReference type="PROSITE" id="PS00217">
    <property type="entry name" value="SUGAR_TRANSPORT_2"/>
    <property type="match status" value="1"/>
</dbReference>
<dbReference type="PANTHER" id="PTHR23500">
    <property type="entry name" value="SOLUTE CARRIER FAMILY 2, FACILITATED GLUCOSE TRANSPORTER"/>
    <property type="match status" value="1"/>
</dbReference>
<feature type="transmembrane region" description="Helical" evidence="9">
    <location>
        <begin position="169"/>
        <end position="189"/>
    </location>
</feature>
<dbReference type="InterPro" id="IPR044778">
    <property type="entry name" value="MFS_STP/MST-like_plant"/>
</dbReference>
<dbReference type="InterPro" id="IPR005828">
    <property type="entry name" value="MFS_sugar_transport-like"/>
</dbReference>
<feature type="transmembrane region" description="Helical" evidence="9">
    <location>
        <begin position="403"/>
        <end position="422"/>
    </location>
</feature>
<feature type="transmembrane region" description="Helical" evidence="9">
    <location>
        <begin position="333"/>
        <end position="353"/>
    </location>
</feature>
<dbReference type="FunCoup" id="A0A059BLF1">
    <property type="interactions" value="154"/>
</dbReference>
<dbReference type="InterPro" id="IPR003663">
    <property type="entry name" value="Sugar/inositol_transpt"/>
</dbReference>
<comment type="similarity">
    <text evidence="2">Belongs to the major facilitator superfamily. Sugar transporter (TC 2.A.1.1) family.</text>
</comment>
<feature type="transmembrane region" description="Helical" evidence="9">
    <location>
        <begin position="297"/>
        <end position="321"/>
    </location>
</feature>